<dbReference type="PROSITE" id="PS50235">
    <property type="entry name" value="USP_3"/>
    <property type="match status" value="1"/>
</dbReference>
<keyword evidence="4" id="KW-1185">Reference proteome</keyword>
<evidence type="ECO:0000256" key="1">
    <source>
        <dbReference type="SAM" id="MobiDB-lite"/>
    </source>
</evidence>
<gene>
    <name evidence="3" type="ORF">SARC_15634</name>
</gene>
<dbReference type="SUPFAM" id="SSF54001">
    <property type="entry name" value="Cysteine proteinases"/>
    <property type="match status" value="1"/>
</dbReference>
<dbReference type="PROSITE" id="PS00973">
    <property type="entry name" value="USP_2"/>
    <property type="match status" value="1"/>
</dbReference>
<feature type="non-terminal residue" evidence="3">
    <location>
        <position position="1"/>
    </location>
</feature>
<dbReference type="Proteomes" id="UP000054560">
    <property type="component" value="Unassembled WGS sequence"/>
</dbReference>
<evidence type="ECO:0000313" key="3">
    <source>
        <dbReference type="EMBL" id="KNC71824.1"/>
    </source>
</evidence>
<dbReference type="InterPro" id="IPR001394">
    <property type="entry name" value="Peptidase_C19_UCH"/>
</dbReference>
<evidence type="ECO:0000313" key="4">
    <source>
        <dbReference type="Proteomes" id="UP000054560"/>
    </source>
</evidence>
<evidence type="ECO:0000259" key="2">
    <source>
        <dbReference type="PROSITE" id="PS50235"/>
    </source>
</evidence>
<dbReference type="InterPro" id="IPR018200">
    <property type="entry name" value="USP_CS"/>
</dbReference>
<dbReference type="STRING" id="667725.A0A0L0F5D9"/>
<reference evidence="3 4" key="1">
    <citation type="submission" date="2011-02" db="EMBL/GenBank/DDBJ databases">
        <title>The Genome Sequence of Sphaeroforma arctica JP610.</title>
        <authorList>
            <consortium name="The Broad Institute Genome Sequencing Platform"/>
            <person name="Russ C."/>
            <person name="Cuomo C."/>
            <person name="Young S.K."/>
            <person name="Zeng Q."/>
            <person name="Gargeya S."/>
            <person name="Alvarado L."/>
            <person name="Berlin A."/>
            <person name="Chapman S.B."/>
            <person name="Chen Z."/>
            <person name="Freedman E."/>
            <person name="Gellesch M."/>
            <person name="Goldberg J."/>
            <person name="Griggs A."/>
            <person name="Gujja S."/>
            <person name="Heilman E."/>
            <person name="Heiman D."/>
            <person name="Howarth C."/>
            <person name="Mehta T."/>
            <person name="Neiman D."/>
            <person name="Pearson M."/>
            <person name="Roberts A."/>
            <person name="Saif S."/>
            <person name="Shea T."/>
            <person name="Shenoy N."/>
            <person name="Sisk P."/>
            <person name="Stolte C."/>
            <person name="Sykes S."/>
            <person name="White J."/>
            <person name="Yandava C."/>
            <person name="Burger G."/>
            <person name="Gray M.W."/>
            <person name="Holland P.W.H."/>
            <person name="King N."/>
            <person name="Lang F.B.F."/>
            <person name="Roger A.J."/>
            <person name="Ruiz-Trillo I."/>
            <person name="Haas B."/>
            <person name="Nusbaum C."/>
            <person name="Birren B."/>
        </authorList>
    </citation>
    <scope>NUCLEOTIDE SEQUENCE [LARGE SCALE GENOMIC DNA]</scope>
    <source>
        <strain evidence="3 4">JP610</strain>
    </source>
</reference>
<dbReference type="Gene3D" id="3.90.70.10">
    <property type="entry name" value="Cysteine proteinases"/>
    <property type="match status" value="1"/>
</dbReference>
<feature type="domain" description="USP" evidence="2">
    <location>
        <begin position="1"/>
        <end position="82"/>
    </location>
</feature>
<dbReference type="GO" id="GO:0004843">
    <property type="term" value="F:cysteine-type deubiquitinase activity"/>
    <property type="evidence" value="ECO:0007669"/>
    <property type="project" value="InterPro"/>
</dbReference>
<dbReference type="EMBL" id="KQ248064">
    <property type="protein sequence ID" value="KNC71824.1"/>
    <property type="molecule type" value="Genomic_DNA"/>
</dbReference>
<name>A0A0L0F5D9_9EUKA</name>
<feature type="region of interest" description="Disordered" evidence="1">
    <location>
        <begin position="1"/>
        <end position="20"/>
    </location>
</feature>
<dbReference type="eggNOG" id="KOG0944">
    <property type="taxonomic scope" value="Eukaryota"/>
</dbReference>
<dbReference type="GO" id="GO:0016579">
    <property type="term" value="P:protein deubiquitination"/>
    <property type="evidence" value="ECO:0007669"/>
    <property type="project" value="InterPro"/>
</dbReference>
<organism evidence="3 4">
    <name type="scientific">Sphaeroforma arctica JP610</name>
    <dbReference type="NCBI Taxonomy" id="667725"/>
    <lineage>
        <taxon>Eukaryota</taxon>
        <taxon>Ichthyosporea</taxon>
        <taxon>Ichthyophonida</taxon>
        <taxon>Sphaeroforma</taxon>
    </lineage>
</organism>
<protein>
    <recommendedName>
        <fullName evidence="2">USP domain-containing protein</fullName>
    </recommendedName>
</protein>
<dbReference type="GeneID" id="25916138"/>
<dbReference type="AlphaFoldDB" id="A0A0L0F5D9"/>
<proteinExistence type="predicted"/>
<dbReference type="InterPro" id="IPR038765">
    <property type="entry name" value="Papain-like_cys_pep_sf"/>
</dbReference>
<sequence>AASPSEVPSTTNTGPVPVDFPTGAPQYELQGFASHIGSSTLCGHYVCHVKKGGQYVLFNDEKVAVSKEPPRLFGYLYLYRRVDL</sequence>
<dbReference type="RefSeq" id="XP_014145726.1">
    <property type="nucleotide sequence ID" value="XM_014290251.1"/>
</dbReference>
<dbReference type="OrthoDB" id="361536at2759"/>
<accession>A0A0L0F5D9</accession>
<feature type="compositionally biased region" description="Polar residues" evidence="1">
    <location>
        <begin position="1"/>
        <end position="14"/>
    </location>
</feature>
<dbReference type="InterPro" id="IPR028889">
    <property type="entry name" value="USP"/>
</dbReference>
<dbReference type="Pfam" id="PF00443">
    <property type="entry name" value="UCH"/>
    <property type="match status" value="1"/>
</dbReference>